<reference evidence="2 3" key="1">
    <citation type="submission" date="2020-04" db="EMBL/GenBank/DDBJ databases">
        <authorList>
            <person name="Wallbank WR R."/>
            <person name="Pardo Diaz C."/>
            <person name="Kozak K."/>
            <person name="Martin S."/>
            <person name="Jiggins C."/>
            <person name="Moest M."/>
            <person name="Warren A I."/>
            <person name="Byers J.R.P. K."/>
            <person name="Montejo-Kovacevich G."/>
            <person name="Yen C E."/>
        </authorList>
    </citation>
    <scope>NUCLEOTIDE SEQUENCE [LARGE SCALE GENOMIC DNA]</scope>
</reference>
<feature type="region of interest" description="Disordered" evidence="1">
    <location>
        <begin position="113"/>
        <end position="173"/>
    </location>
</feature>
<feature type="region of interest" description="Disordered" evidence="1">
    <location>
        <begin position="881"/>
        <end position="944"/>
    </location>
</feature>
<sequence length="1873" mass="195212">MFSSIYLFSSLVRNICSPPAPPARAGPQYLGTTTHYTYQPATCRCRCAARCGARGAGALRRTELQPASTTSARRPAVPGDHYTLHVPARHVQVQVRGAVRGAGRGRAAAHGAAARQHHQRAPARSTWGPLHTTRTSPPRAGAGARRGAGRGARARCGARSCSPPAPPARAGPQYLGTTTHYTYQPATCRCRCAARCGARGAGALRRTELQPASTTSARRPAVPGDHYTLHVPARHVQVQVRGAVRGAGRGRAAAHGAAARQHHQRAPARSTWGPLHTTRTSPPRAGAGARRGAGRGARARCGARSCSPPAPPARAGPQYLGTTTHYTYQPATCRCRCAARCGARGAGALRRTELQPASTTSARRPAVPGDHYTLHVPARHVQVQVRGAVRGAGRGRAAAHGAAARQHHQRAPARSTWGPLHTTRTSPPRAGAGARRGAGRGARARCGARSCSPPAPPARAGPQYLGTTTHYTYQPATCRCRCAARCGARGAGALRRTELQPASTTSARRPAVPGDHYTLHVPARHVQVQVRGAVRGAGRGRAAAHGAAARQHHQRAPARSTWGPLHTTRTSPPRAGAGARRGAGRGRAAAHGAAARQHHQRAPARSTWGPLHTTRTSPPRAGAGARRGAGRGARARCGARSCSPPAPPARAGPQYLGTTTHYTYQPATCRCRCAARCGARGAGALRRTELQPASTTSARRPAVPGDHYTLHVPARHVQVQVRGAVRGAGRGRAAAHGAAARQHHQRAPARSTWGPLHTTRTSPPRAGAGARRGAGRGARARCGARSCSPPAPPARAGPQYLGTTTHYTYQPATCRCRCAARCGARGAGALRRTELQPASTTSARRPAVPGDHYTLHVPARHVQVQVRGAVRGAGRGRAAAHGAAARQHHQRAPARSTWGPLHTTRTSPPRAGAGARRGAGRGARARCGARSCSPPAPPARAGPQYLGTTTHYTYQPATCRCRCAARCGARGAGALRRTELQPASTTSARRPAVPGDHYTLHVPARHVQVQVRGAVRGAGRGRAAAHGAAARQHHQRAPARSTWGPLHTTRTSPPRAGAGARRGAGRGARARCGARSCSPPAPPARAGPQYLGTTTHYTYQPATCRCRCAARCGARGAGALRRTELQPASTTSARRPAVPGDHYTLHVPARHVQVQVRGAVRGAGRGRAAAHGAAARQHHQRAPARSTWGPLHTTRTSPPRAGAGARRGAGRGARARCGARSCSPPAPPARAGPQYLGTTTHYTYQPATCRCRCAARCGARGAGALRRTELQPASTTSARRPAVPGDHYTLHVPARHVQVQVRGAVRGAGRGRAAAHGAAARQHHQRAPARSTWGPLHTTRTSPPRAGAGARRGAGRGARARCGARSCSPPAPPARAGPQYLGTTTHYTYQPATCRCRCAARCGARGAGALRRTELQPASTTSARRPAVPGDHYTLHVPARHVQVQVRGAVRGAGRGRAAAHGAAARQHHQRAPARSTWGPLHTTRTSPPRAGAGARRGAGRGARARCGARSCSPPAPPARAGPQYLGTTTHYTYQPATCRCRCAARCGARGAGALRRTELQPASTTSARRPAVPGDHYTLHVPARHVQVQVRGAVRGAGRGRAAAHGAAARQHHQRAPARSTWGPLHTTRTSPPRAGAGARRGAGRGARARCGARSCSPPAPPARAGPQYLGTTTHYTYQPATCRCRCAARCGARGAGALRRTELQPASTTSARRPAVPGDHYTLHVPARHVQVQVRGAVRGAGRGRAAAHGAAARQHHQRAPARSTWGPLHTTRTSPPRAGAGARRGAGRGARARCGARSCSPPAPPARAGPQYLGTTTHYTYQPATCRCRCAARCGARGAGALRRTELQPASTTSARPPAPSTPAPPPAAS</sequence>
<feature type="region of interest" description="Disordered" evidence="1">
    <location>
        <begin position="1609"/>
        <end position="1669"/>
    </location>
</feature>
<evidence type="ECO:0000313" key="3">
    <source>
        <dbReference type="Proteomes" id="UP000494106"/>
    </source>
</evidence>
<feature type="region of interest" description="Disordered" evidence="1">
    <location>
        <begin position="539"/>
        <end position="654"/>
    </location>
</feature>
<evidence type="ECO:0000256" key="1">
    <source>
        <dbReference type="SAM" id="MobiDB-lite"/>
    </source>
</evidence>
<feature type="region of interest" description="Disordered" evidence="1">
    <location>
        <begin position="1174"/>
        <end position="1234"/>
    </location>
</feature>
<feature type="compositionally biased region" description="Low complexity" evidence="1">
    <location>
        <begin position="1743"/>
        <end position="1755"/>
    </location>
</feature>
<feature type="region of interest" description="Disordered" evidence="1">
    <location>
        <begin position="1703"/>
        <end position="1722"/>
    </location>
</feature>
<name>A0A8S1BB60_ARCPL</name>
<feature type="region of interest" description="Disordered" evidence="1">
    <location>
        <begin position="1319"/>
        <end position="1379"/>
    </location>
</feature>
<accession>A0A8S1BB60</accession>
<feature type="region of interest" description="Disordered" evidence="1">
    <location>
        <begin position="1464"/>
        <end position="1524"/>
    </location>
</feature>
<feature type="compositionally biased region" description="Low complexity" evidence="1">
    <location>
        <begin position="539"/>
        <end position="549"/>
    </location>
</feature>
<keyword evidence="3" id="KW-1185">Reference proteome</keyword>
<feature type="compositionally biased region" description="Pro residues" evidence="1">
    <location>
        <begin position="1860"/>
        <end position="1873"/>
    </location>
</feature>
<proteinExistence type="predicted"/>
<feature type="region of interest" description="Disordered" evidence="1">
    <location>
        <begin position="1843"/>
        <end position="1873"/>
    </location>
</feature>
<feature type="region of interest" description="Disordered" evidence="1">
    <location>
        <begin position="258"/>
        <end position="318"/>
    </location>
</feature>
<comment type="caution">
    <text evidence="2">The sequence shown here is derived from an EMBL/GenBank/DDBJ whole genome shotgun (WGS) entry which is preliminary data.</text>
</comment>
<feature type="compositionally biased region" description="Low complexity" evidence="1">
    <location>
        <begin position="572"/>
        <end position="595"/>
    </location>
</feature>
<evidence type="ECO:0000313" key="2">
    <source>
        <dbReference type="EMBL" id="CAB3256832.1"/>
    </source>
</evidence>
<feature type="region of interest" description="Disordered" evidence="1">
    <location>
        <begin position="1743"/>
        <end position="1815"/>
    </location>
</feature>
<gene>
    <name evidence="2" type="ORF">APLA_LOCUS15568</name>
</gene>
<dbReference type="EMBL" id="CADEBC010000587">
    <property type="protein sequence ID" value="CAB3256832.1"/>
    <property type="molecule type" value="Genomic_DNA"/>
</dbReference>
<organism evidence="2 3">
    <name type="scientific">Arctia plantaginis</name>
    <name type="common">Wood tiger moth</name>
    <name type="synonym">Phalaena plantaginis</name>
    <dbReference type="NCBI Taxonomy" id="874455"/>
    <lineage>
        <taxon>Eukaryota</taxon>
        <taxon>Metazoa</taxon>
        <taxon>Ecdysozoa</taxon>
        <taxon>Arthropoda</taxon>
        <taxon>Hexapoda</taxon>
        <taxon>Insecta</taxon>
        <taxon>Pterygota</taxon>
        <taxon>Neoptera</taxon>
        <taxon>Endopterygota</taxon>
        <taxon>Lepidoptera</taxon>
        <taxon>Glossata</taxon>
        <taxon>Ditrysia</taxon>
        <taxon>Noctuoidea</taxon>
        <taxon>Erebidae</taxon>
        <taxon>Arctiinae</taxon>
        <taxon>Arctia</taxon>
    </lineage>
</organism>
<feature type="region of interest" description="Disordered" evidence="1">
    <location>
        <begin position="739"/>
        <end position="799"/>
    </location>
</feature>
<protein>
    <submittedName>
        <fullName evidence="2">Uncharacterized protein</fullName>
    </submittedName>
</protein>
<feature type="region of interest" description="Disordered" evidence="1">
    <location>
        <begin position="403"/>
        <end position="463"/>
    </location>
</feature>
<dbReference type="SMART" id="SM00286">
    <property type="entry name" value="PTI"/>
    <property type="match status" value="13"/>
</dbReference>
<feature type="region of interest" description="Disordered" evidence="1">
    <location>
        <begin position="1029"/>
        <end position="1089"/>
    </location>
</feature>
<dbReference type="Proteomes" id="UP000494106">
    <property type="component" value="Unassembled WGS sequence"/>
</dbReference>